<dbReference type="InterPro" id="IPR050087">
    <property type="entry name" value="AON_synthase_class-II"/>
</dbReference>
<proteinExistence type="inferred from homology"/>
<evidence type="ECO:0000256" key="3">
    <source>
        <dbReference type="ARBA" id="ARBA00022679"/>
    </source>
</evidence>
<dbReference type="Pfam" id="PF00155">
    <property type="entry name" value="Aminotran_1_2"/>
    <property type="match status" value="1"/>
</dbReference>
<gene>
    <name evidence="6" type="ORF">MQE35_01855</name>
</gene>
<dbReference type="GO" id="GO:0008483">
    <property type="term" value="F:transaminase activity"/>
    <property type="evidence" value="ECO:0007669"/>
    <property type="project" value="UniProtKB-KW"/>
</dbReference>
<sequence>MMYYTDDFPGRVIKNKGKEYLYFGGTAYLGLQKDQTFLSIYTKNVQKYGTTYSASRKANIQLNIFNETEDYLKQLIGCEDCLTLSSGFLASQLVSQYFYNGNYTCLYAPNTHVALHYGKSLNEIDHETLSNKIFHSIKKNENVVLFLDSLDFYGNNYPHFNWLKQLPLNKLTVVADDSHGLGVIGKDGEGIFSFLSSFIFKELIICGSLGKGYAIQAGLVCGTKETINNLKGISTFNASSPASPASLATLREASSLYKEKRELLLKNIELFKNELKNNLSDFSFMINYPAFSFNNPQLASYLENNNILVTNFKYPDENSGSIQRIVISSHHTKEDILVLAEKINSFYT</sequence>
<dbReference type="AlphaFoldDB" id="A0A9E7CUA7"/>
<comment type="cofactor">
    <cofactor evidence="1">
        <name>pyridoxal 5'-phosphate</name>
        <dbReference type="ChEBI" id="CHEBI:597326"/>
    </cofactor>
</comment>
<dbReference type="Proteomes" id="UP000831290">
    <property type="component" value="Chromosome"/>
</dbReference>
<dbReference type="KEGG" id="fbm:MQE35_01855"/>
<feature type="domain" description="Aminotransferase class I/classII large" evidence="5">
    <location>
        <begin position="169"/>
        <end position="343"/>
    </location>
</feature>
<dbReference type="InterPro" id="IPR015421">
    <property type="entry name" value="PyrdxlP-dep_Trfase_major"/>
</dbReference>
<keyword evidence="7" id="KW-1185">Reference proteome</keyword>
<reference evidence="6" key="1">
    <citation type="submission" date="2022-03" db="EMBL/GenBank/DDBJ databases">
        <title>Description of Abyssus ytuae gen. nov., sp. nov., a novel member of the family Flavobacteriaceae isolated from the sediment of Mariana Trench.</title>
        <authorList>
            <person name="Zhang J."/>
            <person name="Xu X."/>
        </authorList>
    </citation>
    <scope>NUCLEOTIDE SEQUENCE</scope>
    <source>
        <strain evidence="6">MT3330</strain>
    </source>
</reference>
<protein>
    <submittedName>
        <fullName evidence="6">Aminotransferase class I/II-fold pyridoxal phosphate-dependent enzyme</fullName>
    </submittedName>
</protein>
<evidence type="ECO:0000313" key="6">
    <source>
        <dbReference type="EMBL" id="UOB18057.1"/>
    </source>
</evidence>
<evidence type="ECO:0000313" key="7">
    <source>
        <dbReference type="Proteomes" id="UP000831290"/>
    </source>
</evidence>
<dbReference type="PANTHER" id="PTHR13693:SF77">
    <property type="entry name" value="8-AMINO-7-OXONONANOATE SYNTHASE"/>
    <property type="match status" value="1"/>
</dbReference>
<dbReference type="InterPro" id="IPR004839">
    <property type="entry name" value="Aminotransferase_I/II_large"/>
</dbReference>
<organism evidence="6 7">
    <name type="scientific">Abyssalbus ytuae</name>
    <dbReference type="NCBI Taxonomy" id="2926907"/>
    <lineage>
        <taxon>Bacteria</taxon>
        <taxon>Pseudomonadati</taxon>
        <taxon>Bacteroidota</taxon>
        <taxon>Flavobacteriia</taxon>
        <taxon>Flavobacteriales</taxon>
        <taxon>Flavobacteriaceae</taxon>
        <taxon>Abyssalbus</taxon>
    </lineage>
</organism>
<evidence type="ECO:0000256" key="4">
    <source>
        <dbReference type="ARBA" id="ARBA00022898"/>
    </source>
</evidence>
<dbReference type="Gene3D" id="3.40.640.10">
    <property type="entry name" value="Type I PLP-dependent aspartate aminotransferase-like (Major domain)"/>
    <property type="match status" value="1"/>
</dbReference>
<name>A0A9E7CUA7_9FLAO</name>
<comment type="similarity">
    <text evidence="2">Belongs to the class-II pyridoxal-phosphate-dependent aminotransferase family. BioF subfamily.</text>
</comment>
<evidence type="ECO:0000256" key="2">
    <source>
        <dbReference type="ARBA" id="ARBA00010008"/>
    </source>
</evidence>
<dbReference type="SUPFAM" id="SSF53383">
    <property type="entry name" value="PLP-dependent transferases"/>
    <property type="match status" value="1"/>
</dbReference>
<dbReference type="PANTHER" id="PTHR13693">
    <property type="entry name" value="CLASS II AMINOTRANSFERASE/8-AMINO-7-OXONONANOATE SYNTHASE"/>
    <property type="match status" value="1"/>
</dbReference>
<dbReference type="InterPro" id="IPR015424">
    <property type="entry name" value="PyrdxlP-dep_Trfase"/>
</dbReference>
<dbReference type="EMBL" id="CP094358">
    <property type="protein sequence ID" value="UOB18057.1"/>
    <property type="molecule type" value="Genomic_DNA"/>
</dbReference>
<keyword evidence="4" id="KW-0663">Pyridoxal phosphate</keyword>
<keyword evidence="6" id="KW-0032">Aminotransferase</keyword>
<dbReference type="RefSeq" id="WP_255843988.1">
    <property type="nucleotide sequence ID" value="NZ_CP094358.1"/>
</dbReference>
<evidence type="ECO:0000256" key="1">
    <source>
        <dbReference type="ARBA" id="ARBA00001933"/>
    </source>
</evidence>
<keyword evidence="3" id="KW-0808">Transferase</keyword>
<accession>A0A9E7CUA7</accession>
<dbReference type="Gene3D" id="3.90.1150.10">
    <property type="entry name" value="Aspartate Aminotransferase, domain 1"/>
    <property type="match status" value="1"/>
</dbReference>
<evidence type="ECO:0000259" key="5">
    <source>
        <dbReference type="Pfam" id="PF00155"/>
    </source>
</evidence>
<dbReference type="GO" id="GO:0030170">
    <property type="term" value="F:pyridoxal phosphate binding"/>
    <property type="evidence" value="ECO:0007669"/>
    <property type="project" value="InterPro"/>
</dbReference>
<dbReference type="InterPro" id="IPR015422">
    <property type="entry name" value="PyrdxlP-dep_Trfase_small"/>
</dbReference>